<dbReference type="Proteomes" id="UP000343317">
    <property type="component" value="Unassembled WGS sequence"/>
</dbReference>
<dbReference type="EMBL" id="CABPSM010000018">
    <property type="protein sequence ID" value="VVE49172.1"/>
    <property type="molecule type" value="Genomic_DNA"/>
</dbReference>
<evidence type="ECO:0000313" key="1">
    <source>
        <dbReference type="EMBL" id="VVE49172.1"/>
    </source>
</evidence>
<dbReference type="AlphaFoldDB" id="A0A5E4YKX3"/>
<evidence type="ECO:0000313" key="2">
    <source>
        <dbReference type="Proteomes" id="UP000343317"/>
    </source>
</evidence>
<organism evidence="1 2">
    <name type="scientific">Pandoraea horticolens</name>
    <dbReference type="NCBI Taxonomy" id="2508298"/>
    <lineage>
        <taxon>Bacteria</taxon>
        <taxon>Pseudomonadati</taxon>
        <taxon>Pseudomonadota</taxon>
        <taxon>Betaproteobacteria</taxon>
        <taxon>Burkholderiales</taxon>
        <taxon>Burkholderiaceae</taxon>
        <taxon>Pandoraea</taxon>
    </lineage>
</organism>
<sequence>MGYPAMIHSNPAPCMTSPPPEFLPPDSRFPVSFFGSGILARIYQLVWQRMHNMGSAWRFRYGIE</sequence>
<keyword evidence="2" id="KW-1185">Reference proteome</keyword>
<gene>
    <name evidence="1" type="ORF">PHO31112_04587</name>
</gene>
<name>A0A5E4YKX3_9BURK</name>
<protein>
    <submittedName>
        <fullName evidence="1">Uncharacterized protein</fullName>
    </submittedName>
</protein>
<reference evidence="1 2" key="1">
    <citation type="submission" date="2019-08" db="EMBL/GenBank/DDBJ databases">
        <authorList>
            <person name="Peeters C."/>
        </authorList>
    </citation>
    <scope>NUCLEOTIDE SEQUENCE [LARGE SCALE GENOMIC DNA]</scope>
    <source>
        <strain evidence="1 2">LMG 31112</strain>
    </source>
</reference>
<accession>A0A5E4YKX3</accession>
<proteinExistence type="predicted"/>